<dbReference type="GO" id="GO:0000271">
    <property type="term" value="P:polysaccharide biosynthetic process"/>
    <property type="evidence" value="ECO:0007669"/>
    <property type="project" value="InterPro"/>
</dbReference>
<sequence>MPRKTARLVIKIHPLDNGLIDWKKLTAEFGAAMGCADRIVTLNGGDIMPLINNCEGVVTINSTVGTSTLRAGKPLIALGNAIFDIPGLTFQGPLDRFWTQATPPDPVFADAFIRVLVATTQIRGGYYSRAGIAAGARAAADRVLHDGELLPRIAPQDRDVVSYRRAAE</sequence>
<dbReference type="RefSeq" id="WP_169833579.1">
    <property type="nucleotide sequence ID" value="NZ_MCRJ01000076.1"/>
</dbReference>
<dbReference type="EMBL" id="MCRJ01000076">
    <property type="protein sequence ID" value="ODN69733.1"/>
    <property type="molecule type" value="Genomic_DNA"/>
</dbReference>
<dbReference type="AlphaFoldDB" id="A0A1E3H092"/>
<dbReference type="Proteomes" id="UP000094622">
    <property type="component" value="Unassembled WGS sequence"/>
</dbReference>
<comment type="caution">
    <text evidence="1">The sequence shown here is derived from an EMBL/GenBank/DDBJ whole genome shotgun (WGS) entry which is preliminary data.</text>
</comment>
<dbReference type="GO" id="GO:0015774">
    <property type="term" value="P:polysaccharide transport"/>
    <property type="evidence" value="ECO:0007669"/>
    <property type="project" value="InterPro"/>
</dbReference>
<evidence type="ECO:0000313" key="2">
    <source>
        <dbReference type="Proteomes" id="UP000094622"/>
    </source>
</evidence>
<evidence type="ECO:0000313" key="1">
    <source>
        <dbReference type="EMBL" id="ODN69733.1"/>
    </source>
</evidence>
<proteinExistence type="predicted"/>
<dbReference type="InterPro" id="IPR007833">
    <property type="entry name" value="Capsule_polysaccharide_synth"/>
</dbReference>
<dbReference type="Pfam" id="PF05159">
    <property type="entry name" value="Capsule_synth"/>
    <property type="match status" value="1"/>
</dbReference>
<reference evidence="1 2" key="1">
    <citation type="submission" date="2016-07" db="EMBL/GenBank/DDBJ databases">
        <title>Draft Genome Sequence of Methylobrevis pamukkalensis PK2.</title>
        <authorList>
            <person name="Vasilenko O.V."/>
            <person name="Doronina N.V."/>
            <person name="Shmareva M.N."/>
            <person name="Tarlachkov S.V."/>
            <person name="Mustakhimov I."/>
            <person name="Trotsenko Y.A."/>
        </authorList>
    </citation>
    <scope>NUCLEOTIDE SEQUENCE [LARGE SCALE GENOMIC DNA]</scope>
    <source>
        <strain evidence="1 2">PK2</strain>
    </source>
</reference>
<name>A0A1E3H092_9HYPH</name>
<accession>A0A1E3H092</accession>
<keyword evidence="2" id="KW-1185">Reference proteome</keyword>
<organism evidence="1 2">
    <name type="scientific">Methylobrevis pamukkalensis</name>
    <dbReference type="NCBI Taxonomy" id="1439726"/>
    <lineage>
        <taxon>Bacteria</taxon>
        <taxon>Pseudomonadati</taxon>
        <taxon>Pseudomonadota</taxon>
        <taxon>Alphaproteobacteria</taxon>
        <taxon>Hyphomicrobiales</taxon>
        <taxon>Pleomorphomonadaceae</taxon>
        <taxon>Methylobrevis</taxon>
    </lineage>
</organism>
<gene>
    <name evidence="1" type="ORF">A6302_02941</name>
</gene>
<protein>
    <submittedName>
        <fullName evidence="1">Capsule polysaccharide biosynthesis protein</fullName>
    </submittedName>
</protein>